<accession>A0A1L3JDK6</accession>
<dbReference type="Proteomes" id="UP000242561">
    <property type="component" value="Chromosome"/>
</dbReference>
<dbReference type="OrthoDB" id="7445675at2"/>
<organism evidence="1 2">
    <name type="scientific">Sphingorhabdus lutea</name>
    <dbReference type="NCBI Taxonomy" id="1913578"/>
    <lineage>
        <taxon>Bacteria</taxon>
        <taxon>Pseudomonadati</taxon>
        <taxon>Pseudomonadota</taxon>
        <taxon>Alphaproteobacteria</taxon>
        <taxon>Sphingomonadales</taxon>
        <taxon>Sphingomonadaceae</taxon>
        <taxon>Sphingorhabdus</taxon>
    </lineage>
</organism>
<proteinExistence type="predicted"/>
<dbReference type="RefSeq" id="WP_072559840.1">
    <property type="nucleotide sequence ID" value="NZ_CP018154.1"/>
</dbReference>
<dbReference type="InterPro" id="IPR024524">
    <property type="entry name" value="DUF3800"/>
</dbReference>
<reference evidence="1 2" key="1">
    <citation type="submission" date="2016-11" db="EMBL/GenBank/DDBJ databases">
        <title>Sphingorhabdus sp. LPB0140, isolated from marine environment.</title>
        <authorList>
            <person name="Kim E."/>
            <person name="Yi H."/>
        </authorList>
    </citation>
    <scope>NUCLEOTIDE SEQUENCE [LARGE SCALE GENOMIC DNA]</scope>
    <source>
        <strain evidence="1 2">LPB0140</strain>
    </source>
</reference>
<dbReference type="KEGG" id="sphl:LPB140_10755"/>
<evidence type="ECO:0008006" key="3">
    <source>
        <dbReference type="Google" id="ProtNLM"/>
    </source>
</evidence>
<gene>
    <name evidence="1" type="ORF">LPB140_10755</name>
</gene>
<protein>
    <recommendedName>
        <fullName evidence="3">DUF3800 domain-containing protein</fullName>
    </recommendedName>
</protein>
<evidence type="ECO:0000313" key="1">
    <source>
        <dbReference type="EMBL" id="APG63189.1"/>
    </source>
</evidence>
<evidence type="ECO:0000313" key="2">
    <source>
        <dbReference type="Proteomes" id="UP000242561"/>
    </source>
</evidence>
<name>A0A1L3JDK6_9SPHN</name>
<dbReference type="AlphaFoldDB" id="A0A1L3JDK6"/>
<keyword evidence="2" id="KW-1185">Reference proteome</keyword>
<dbReference type="Pfam" id="PF12686">
    <property type="entry name" value="DUF3800"/>
    <property type="match status" value="1"/>
</dbReference>
<dbReference type="EMBL" id="CP018154">
    <property type="protein sequence ID" value="APG63189.1"/>
    <property type="molecule type" value="Genomic_DNA"/>
</dbReference>
<dbReference type="STRING" id="1913578.LPB140_10755"/>
<sequence>MPIYCDESGGLGTGYMSFAAIYISADDAAQVQARYRGITGLSGELKGSRIDLTERGLIIEILSQKSVNIAVSYAAKAEIGDMDDKKAYSMLLEQAVGDLLPLTGGCGDVIIDDGRYDPMILSGIKGEIADLLGNWGKAILEDSKNSDGIQLADILANSVYNMLRDEKRRSRIKTILQPLIETSRCHINKLRLNQS</sequence>